<dbReference type="AlphaFoldDB" id="A0AAD4ZYQ1"/>
<protein>
    <recommendedName>
        <fullName evidence="1">TBC1 domain-containing protein</fullName>
    </recommendedName>
</protein>
<evidence type="ECO:0000313" key="2">
    <source>
        <dbReference type="EMBL" id="KAI5606518.1"/>
    </source>
</evidence>
<reference evidence="2" key="1">
    <citation type="submission" date="2018-07" db="EMBL/GenBank/DDBJ databases">
        <title>Comparative genomics of catfishes provides insights into carnivory and benthic adaptation.</title>
        <authorList>
            <person name="Zhang Y."/>
            <person name="Wang D."/>
            <person name="Peng Z."/>
            <person name="Zheng S."/>
            <person name="Shao F."/>
            <person name="Tao W."/>
        </authorList>
    </citation>
    <scope>NUCLEOTIDE SEQUENCE</scope>
    <source>
        <strain evidence="2">Chongqing</strain>
    </source>
</reference>
<dbReference type="Proteomes" id="UP001205998">
    <property type="component" value="Unassembled WGS sequence"/>
</dbReference>
<keyword evidence="3" id="KW-1185">Reference proteome</keyword>
<comment type="caution">
    <text evidence="2">The sequence shown here is derived from an EMBL/GenBank/DDBJ whole genome shotgun (WGS) entry which is preliminary data.</text>
</comment>
<gene>
    <name evidence="2" type="ORF">C0J50_2017</name>
</gene>
<evidence type="ECO:0000259" key="1">
    <source>
        <dbReference type="Pfam" id="PF15733"/>
    </source>
</evidence>
<dbReference type="InterPro" id="IPR032738">
    <property type="entry name" value="Tbc1d30_C"/>
</dbReference>
<organism evidence="2 3">
    <name type="scientific">Silurus asotus</name>
    <name type="common">Amur catfish</name>
    <name type="synonym">Parasilurus asotus</name>
    <dbReference type="NCBI Taxonomy" id="30991"/>
    <lineage>
        <taxon>Eukaryota</taxon>
        <taxon>Metazoa</taxon>
        <taxon>Chordata</taxon>
        <taxon>Craniata</taxon>
        <taxon>Vertebrata</taxon>
        <taxon>Euteleostomi</taxon>
        <taxon>Actinopterygii</taxon>
        <taxon>Neopterygii</taxon>
        <taxon>Teleostei</taxon>
        <taxon>Ostariophysi</taxon>
        <taxon>Siluriformes</taxon>
        <taxon>Siluridae</taxon>
        <taxon>Silurus</taxon>
    </lineage>
</organism>
<dbReference type="EMBL" id="MU598598">
    <property type="protein sequence ID" value="KAI5606518.1"/>
    <property type="molecule type" value="Genomic_DNA"/>
</dbReference>
<evidence type="ECO:0000313" key="3">
    <source>
        <dbReference type="Proteomes" id="UP001205998"/>
    </source>
</evidence>
<sequence length="246" mass="27753">MASACCPHWPCPCDQLLKSAHFRQETSREEEEPTDTTCVPTNMDIALLKEQYNSIREKQKRETRVICFAKAASTNEEIAGKSLVNVVPMRQARHPLMRQASVQETQFDFVRDLDNATWRTHLGLYRRACSIPDTNRFQPSNHKTSTGDSTSTDITVHSVEVTDLGDLLSEDCEGYENSNHVCNKVQEDCESEGFRKFSAPAVVARQSSCGSYRSSHTPVSSYYPFPQLKCPKKSEAARRLGLYSSF</sequence>
<dbReference type="PANTHER" id="PTHR36290">
    <property type="entry name" value="RIKEN CDNA D630039A03 GENE"/>
    <property type="match status" value="1"/>
</dbReference>
<proteinExistence type="predicted"/>
<name>A0AAD4ZYQ1_SILAS</name>
<dbReference type="Pfam" id="PF15733">
    <property type="entry name" value="DUF4682"/>
    <property type="match status" value="1"/>
</dbReference>
<accession>A0AAD4ZYQ1</accession>
<dbReference type="PANTHER" id="PTHR36290:SF1">
    <property type="entry name" value="RIKEN CDNA D630039A03 GENE"/>
    <property type="match status" value="1"/>
</dbReference>
<feature type="domain" description="TBC1" evidence="1">
    <location>
        <begin position="45"/>
        <end position="145"/>
    </location>
</feature>